<dbReference type="GO" id="GO:0030490">
    <property type="term" value="P:maturation of SSU-rRNA"/>
    <property type="evidence" value="ECO:0007669"/>
    <property type="project" value="TreeGrafter"/>
</dbReference>
<feature type="domain" description="Ribonuclease PIN" evidence="4">
    <location>
        <begin position="7"/>
        <end position="92"/>
    </location>
</feature>
<dbReference type="RefSeq" id="WP_048084678.1">
    <property type="nucleotide sequence ID" value="NZ_CP006933.1"/>
</dbReference>
<protein>
    <recommendedName>
        <fullName evidence="4">Ribonuclease PIN domain-containing protein</fullName>
    </recommendedName>
</protein>
<dbReference type="AlphaFoldDB" id="A0A089ZEP3"/>
<dbReference type="GO" id="GO:0016787">
    <property type="term" value="F:hydrolase activity"/>
    <property type="evidence" value="ECO:0007669"/>
    <property type="project" value="UniProtKB-KW"/>
</dbReference>
<evidence type="ECO:0000256" key="3">
    <source>
        <dbReference type="ARBA" id="ARBA00022801"/>
    </source>
</evidence>
<dbReference type="Proteomes" id="UP000029661">
    <property type="component" value="Chromosome"/>
</dbReference>
<evidence type="ECO:0000256" key="2">
    <source>
        <dbReference type="ARBA" id="ARBA00022723"/>
    </source>
</evidence>
<dbReference type="PATRIC" id="fig|2162.10.peg.1616"/>
<dbReference type="GO" id="GO:0004521">
    <property type="term" value="F:RNA endonuclease activity"/>
    <property type="evidence" value="ECO:0007669"/>
    <property type="project" value="TreeGrafter"/>
</dbReference>
<reference evidence="5" key="1">
    <citation type="submission" date="2013-12" db="EMBL/GenBank/DDBJ databases">
        <title>The complete genome sequence of Methanobacterium sp. BRM9.</title>
        <authorList>
            <consortium name="Pastoral Greenhouse Gas Research Consortium"/>
            <person name="Kelly W.J."/>
            <person name="Leahy S.C."/>
            <person name="Perry R."/>
            <person name="Li D."/>
            <person name="Altermann E."/>
            <person name="Lambie S.C."/>
            <person name="Attwood G.T."/>
        </authorList>
    </citation>
    <scope>NUCLEOTIDE SEQUENCE [LARGE SCALE GENOMIC DNA]</scope>
    <source>
        <strain evidence="5">BRM9</strain>
    </source>
</reference>
<accession>A0A089ZEP3</accession>
<keyword evidence="2" id="KW-0479">Metal-binding</keyword>
<proteinExistence type="predicted"/>
<dbReference type="OrthoDB" id="27944at2157"/>
<gene>
    <name evidence="5" type="ORF">BRM9_0512</name>
    <name evidence="6" type="ORF">MB9_1550</name>
</gene>
<dbReference type="Proteomes" id="UP000062768">
    <property type="component" value="Chromosome I"/>
</dbReference>
<dbReference type="KEGG" id="mfc:BRM9_0512"/>
<evidence type="ECO:0000313" key="6">
    <source>
        <dbReference type="EMBL" id="CEL25185.1"/>
    </source>
</evidence>
<reference evidence="6" key="2">
    <citation type="submission" date="2014-09" db="EMBL/GenBank/DDBJ databases">
        <authorList>
            <person name="Bishop-Lilly K.A."/>
            <person name="Broomall S.M."/>
            <person name="Chain P.S."/>
            <person name="Chertkov O."/>
            <person name="Coyne S.R."/>
            <person name="Daligault H.E."/>
            <person name="Davenport K.W."/>
            <person name="Erkkila T."/>
            <person name="Frey K.G."/>
            <person name="Gibbons H.S."/>
            <person name="Gu W."/>
            <person name="Jaissle J."/>
            <person name="Johnson S.L."/>
            <person name="Koroleva G.I."/>
            <person name="Ladner J.T."/>
            <person name="Lo C.-C."/>
            <person name="Minogue T.D."/>
            <person name="Munk C."/>
            <person name="Palacios G.F."/>
            <person name="Redden C.L."/>
            <person name="Rosenzweig C.N."/>
            <person name="Scholz M.B."/>
            <person name="Teshima H."/>
            <person name="Xu Y."/>
        </authorList>
    </citation>
    <scope>NUCLEOTIDE SEQUENCE</scope>
    <source>
        <strain evidence="6">Mb9</strain>
    </source>
</reference>
<dbReference type="GeneID" id="26739789"/>
<dbReference type="CDD" id="cd09876">
    <property type="entry name" value="PIN_Nob1-like"/>
    <property type="match status" value="1"/>
</dbReference>
<evidence type="ECO:0000259" key="4">
    <source>
        <dbReference type="Pfam" id="PF17146"/>
    </source>
</evidence>
<dbReference type="EMBL" id="LN734822">
    <property type="protein sequence ID" value="CEL25185.1"/>
    <property type="molecule type" value="Genomic_DNA"/>
</dbReference>
<evidence type="ECO:0000313" key="8">
    <source>
        <dbReference type="Proteomes" id="UP000062768"/>
    </source>
</evidence>
<dbReference type="STRING" id="2162.BRM9_0512"/>
<evidence type="ECO:0000313" key="7">
    <source>
        <dbReference type="Proteomes" id="UP000029661"/>
    </source>
</evidence>
<keyword evidence="3" id="KW-0378">Hydrolase</keyword>
<dbReference type="EMBL" id="CP006933">
    <property type="protein sequence ID" value="AIS31335.1"/>
    <property type="molecule type" value="Genomic_DNA"/>
</dbReference>
<dbReference type="Gene3D" id="3.40.50.1010">
    <property type="entry name" value="5'-nuclease"/>
    <property type="match status" value="1"/>
</dbReference>
<dbReference type="InterPro" id="IPR033411">
    <property type="entry name" value="Ribonuclease_PIN"/>
</dbReference>
<organism evidence="5 7">
    <name type="scientific">Methanobacterium formicicum</name>
    <dbReference type="NCBI Taxonomy" id="2162"/>
    <lineage>
        <taxon>Archaea</taxon>
        <taxon>Methanobacteriati</taxon>
        <taxon>Methanobacteriota</taxon>
        <taxon>Methanomada group</taxon>
        <taxon>Methanobacteria</taxon>
        <taxon>Methanobacteriales</taxon>
        <taxon>Methanobacteriaceae</taxon>
        <taxon>Methanobacterium</taxon>
    </lineage>
</organism>
<name>A0A089ZEP3_METFO</name>
<sequence>MKEKVYVLDASGIIGGFISSKHKNITINGVLSEIKDLKSQISLQSALDEGKIMVKEPDNDSVNQVKSAIHNSGDILRLSEVDISLVALAVTLLKNYHPTVVTDDYSIQNILKILKIPYQGVMTEGITGIYGWIKICRGCRHQYPSGYQEEDCEICGSPVYRKRIKK</sequence>
<keyword evidence="1" id="KW-0540">Nuclease</keyword>
<keyword evidence="8" id="KW-1185">Reference proteome</keyword>
<dbReference type="GO" id="GO:0046872">
    <property type="term" value="F:metal ion binding"/>
    <property type="evidence" value="ECO:0007669"/>
    <property type="project" value="UniProtKB-KW"/>
</dbReference>
<evidence type="ECO:0000313" key="5">
    <source>
        <dbReference type="EMBL" id="AIS31335.1"/>
    </source>
</evidence>
<dbReference type="Pfam" id="PF17146">
    <property type="entry name" value="PIN_6"/>
    <property type="match status" value="1"/>
</dbReference>
<dbReference type="InterPro" id="IPR039907">
    <property type="entry name" value="NOB1"/>
</dbReference>
<dbReference type="PANTHER" id="PTHR12814">
    <property type="entry name" value="RNA-BINDING PROTEIN NOB1"/>
    <property type="match status" value="1"/>
</dbReference>
<dbReference type="GO" id="GO:0030688">
    <property type="term" value="C:preribosome, small subunit precursor"/>
    <property type="evidence" value="ECO:0007669"/>
    <property type="project" value="TreeGrafter"/>
</dbReference>
<dbReference type="PANTHER" id="PTHR12814:SF2">
    <property type="entry name" value="RNA-BINDING PROTEIN NOB1"/>
    <property type="match status" value="1"/>
</dbReference>
<evidence type="ECO:0000256" key="1">
    <source>
        <dbReference type="ARBA" id="ARBA00022722"/>
    </source>
</evidence>